<gene>
    <name evidence="1" type="ORF">BCF44_106156</name>
</gene>
<dbReference type="RefSeq" id="WP_116175655.1">
    <property type="nucleotide sequence ID" value="NZ_CP144375.1"/>
</dbReference>
<comment type="caution">
    <text evidence="1">The sequence shown here is derived from an EMBL/GenBank/DDBJ whole genome shotgun (WGS) entry which is preliminary data.</text>
</comment>
<dbReference type="Proteomes" id="UP000256269">
    <property type="component" value="Unassembled WGS sequence"/>
</dbReference>
<protein>
    <submittedName>
        <fullName evidence="1">Uncharacterized protein</fullName>
    </submittedName>
</protein>
<dbReference type="AlphaFoldDB" id="A0A3E0HKI1"/>
<name>A0A3E0HKI1_9PSEU</name>
<dbReference type="OrthoDB" id="9858245at2"/>
<reference evidence="1 2" key="1">
    <citation type="submission" date="2018-08" db="EMBL/GenBank/DDBJ databases">
        <title>Genomic Encyclopedia of Archaeal and Bacterial Type Strains, Phase II (KMG-II): from individual species to whole genera.</title>
        <authorList>
            <person name="Goeker M."/>
        </authorList>
    </citation>
    <scope>NUCLEOTIDE SEQUENCE [LARGE SCALE GENOMIC DNA]</scope>
    <source>
        <strain evidence="1 2">DSM 45791</strain>
    </source>
</reference>
<accession>A0A3E0HKI1</accession>
<proteinExistence type="predicted"/>
<evidence type="ECO:0000313" key="1">
    <source>
        <dbReference type="EMBL" id="REH46992.1"/>
    </source>
</evidence>
<dbReference type="EMBL" id="QUNO01000006">
    <property type="protein sequence ID" value="REH46992.1"/>
    <property type="molecule type" value="Genomic_DNA"/>
</dbReference>
<keyword evidence="2" id="KW-1185">Reference proteome</keyword>
<sequence>MGDGIVVARQPLWQQVMVASAGVGAGMIAEYLLDPHLALCDNRDAFSSKTYALAVLSLGRWLSGDRQEACRLIRDGIPAAQHIGDRWVVAHYLETLAWIAGADGQHTRAARLLGAAHPVWRSAGAPPSGPRYLASFHDHCEHQVRTVLGDERFTAAFQHGTRFTLDQAIDYALEDTSDPTAT</sequence>
<evidence type="ECO:0000313" key="2">
    <source>
        <dbReference type="Proteomes" id="UP000256269"/>
    </source>
</evidence>
<organism evidence="1 2">
    <name type="scientific">Kutzneria buriramensis</name>
    <dbReference type="NCBI Taxonomy" id="1045776"/>
    <lineage>
        <taxon>Bacteria</taxon>
        <taxon>Bacillati</taxon>
        <taxon>Actinomycetota</taxon>
        <taxon>Actinomycetes</taxon>
        <taxon>Pseudonocardiales</taxon>
        <taxon>Pseudonocardiaceae</taxon>
        <taxon>Kutzneria</taxon>
    </lineage>
</organism>